<gene>
    <name evidence="2" type="ORF">IAB98_03430</name>
</gene>
<keyword evidence="1" id="KW-0472">Membrane</keyword>
<reference evidence="2" key="2">
    <citation type="journal article" date="2021" name="PeerJ">
        <title>Extensive microbial diversity within the chicken gut microbiome revealed by metagenomics and culture.</title>
        <authorList>
            <person name="Gilroy R."/>
            <person name="Ravi A."/>
            <person name="Getino M."/>
            <person name="Pursley I."/>
            <person name="Horton D.L."/>
            <person name="Alikhan N.F."/>
            <person name="Baker D."/>
            <person name="Gharbi K."/>
            <person name="Hall N."/>
            <person name="Watson M."/>
            <person name="Adriaenssens E.M."/>
            <person name="Foster-Nyarko E."/>
            <person name="Jarju S."/>
            <person name="Secka A."/>
            <person name="Antonio M."/>
            <person name="Oren A."/>
            <person name="Chaudhuri R.R."/>
            <person name="La Ragione R."/>
            <person name="Hildebrand F."/>
            <person name="Pallen M.J."/>
        </authorList>
    </citation>
    <scope>NUCLEOTIDE SEQUENCE</scope>
    <source>
        <strain evidence="2">ChiSxjej1B13-7041</strain>
    </source>
</reference>
<feature type="transmembrane region" description="Helical" evidence="1">
    <location>
        <begin position="263"/>
        <end position="285"/>
    </location>
</feature>
<feature type="transmembrane region" description="Helical" evidence="1">
    <location>
        <begin position="297"/>
        <end position="319"/>
    </location>
</feature>
<evidence type="ECO:0000313" key="2">
    <source>
        <dbReference type="EMBL" id="HIR92460.1"/>
    </source>
</evidence>
<keyword evidence="1" id="KW-1133">Transmembrane helix</keyword>
<feature type="transmembrane region" description="Helical" evidence="1">
    <location>
        <begin position="207"/>
        <end position="227"/>
    </location>
</feature>
<dbReference type="EMBL" id="DVHU01000029">
    <property type="protein sequence ID" value="HIR92460.1"/>
    <property type="molecule type" value="Genomic_DNA"/>
</dbReference>
<feature type="transmembrane region" description="Helical" evidence="1">
    <location>
        <begin position="68"/>
        <end position="94"/>
    </location>
</feature>
<proteinExistence type="predicted"/>
<sequence>MRRKLFYLFLGILLLFLLLDPQTAFVSSKNGLNLWFQTVLPSLLPFMILSNFILAGQGIHRLLNHFSGFFRLAFGVTPSGGYALLLGLFCGYPMGAKLTADLYLAGKISRREADYLLAVSNNPSPTFLTAYLLVGTLHRPELTPLCLSAVYGGFFLTTLIFRLAGHRRSFRAGELFACELSENEYQKETSHPLPLGKRIDASIMNGFTAVTKLGGYILMFSILAGLLGKLCQGAPLLAALALGITEISTGVQQLASLPLPLPLSCSLIFACTAFGGLSIAAQASSMIQPSGLSLGPYLAGKCCCAVCTFCLCLLLFVIVL</sequence>
<dbReference type="AlphaFoldDB" id="A0A9D1EIB2"/>
<organism evidence="2 3">
    <name type="scientific">Candidatus Egerieimonas intestinavium</name>
    <dbReference type="NCBI Taxonomy" id="2840777"/>
    <lineage>
        <taxon>Bacteria</taxon>
        <taxon>Bacillati</taxon>
        <taxon>Bacillota</taxon>
        <taxon>Clostridia</taxon>
        <taxon>Lachnospirales</taxon>
        <taxon>Lachnospiraceae</taxon>
        <taxon>Lachnospiraceae incertae sedis</taxon>
        <taxon>Candidatus Egerieimonas</taxon>
    </lineage>
</organism>
<evidence type="ECO:0000313" key="3">
    <source>
        <dbReference type="Proteomes" id="UP000886841"/>
    </source>
</evidence>
<evidence type="ECO:0000256" key="1">
    <source>
        <dbReference type="SAM" id="Phobius"/>
    </source>
</evidence>
<dbReference type="Proteomes" id="UP000886841">
    <property type="component" value="Unassembled WGS sequence"/>
</dbReference>
<keyword evidence="1" id="KW-0812">Transmembrane</keyword>
<comment type="caution">
    <text evidence="2">The sequence shown here is derived from an EMBL/GenBank/DDBJ whole genome shotgun (WGS) entry which is preliminary data.</text>
</comment>
<feature type="transmembrane region" description="Helical" evidence="1">
    <location>
        <begin position="142"/>
        <end position="161"/>
    </location>
</feature>
<protein>
    <submittedName>
        <fullName evidence="2">Sporulation protein</fullName>
    </submittedName>
</protein>
<feature type="transmembrane region" description="Helical" evidence="1">
    <location>
        <begin position="34"/>
        <end position="56"/>
    </location>
</feature>
<accession>A0A9D1EIB2</accession>
<reference evidence="2" key="1">
    <citation type="submission" date="2020-10" db="EMBL/GenBank/DDBJ databases">
        <authorList>
            <person name="Gilroy R."/>
        </authorList>
    </citation>
    <scope>NUCLEOTIDE SEQUENCE</scope>
    <source>
        <strain evidence="2">ChiSxjej1B13-7041</strain>
    </source>
</reference>
<name>A0A9D1EIB2_9FIRM</name>